<proteinExistence type="predicted"/>
<keyword evidence="1" id="KW-0732">Signal</keyword>
<feature type="chain" id="PRO_5014344866" description="Secreted protein" evidence="1">
    <location>
        <begin position="28"/>
        <end position="121"/>
    </location>
</feature>
<accession>A0A2J6T2A1</accession>
<evidence type="ECO:0000256" key="1">
    <source>
        <dbReference type="SAM" id="SignalP"/>
    </source>
</evidence>
<protein>
    <recommendedName>
        <fullName evidence="4">Secreted protein</fullName>
    </recommendedName>
</protein>
<evidence type="ECO:0000313" key="3">
    <source>
        <dbReference type="Proteomes" id="UP000235371"/>
    </source>
</evidence>
<dbReference type="GeneID" id="36581125"/>
<organism evidence="2 3">
    <name type="scientific">Hyaloscypha bicolor E</name>
    <dbReference type="NCBI Taxonomy" id="1095630"/>
    <lineage>
        <taxon>Eukaryota</taxon>
        <taxon>Fungi</taxon>
        <taxon>Dikarya</taxon>
        <taxon>Ascomycota</taxon>
        <taxon>Pezizomycotina</taxon>
        <taxon>Leotiomycetes</taxon>
        <taxon>Helotiales</taxon>
        <taxon>Hyaloscyphaceae</taxon>
        <taxon>Hyaloscypha</taxon>
        <taxon>Hyaloscypha bicolor</taxon>
    </lineage>
</organism>
<evidence type="ECO:0000313" key="2">
    <source>
        <dbReference type="EMBL" id="PMD57154.1"/>
    </source>
</evidence>
<sequence>MWMSLIVALSILLSSFLLIDNLKECKSRTGFSIVTLGNEKVPRGSGRLCSQKVRDYPRLAADCPNEAVHPWSQPSLDRVNGRNPKHWCMSHHILKLLHKAVARYCWLKVVGVREAGHSGVK</sequence>
<feature type="signal peptide" evidence="1">
    <location>
        <begin position="1"/>
        <end position="27"/>
    </location>
</feature>
<dbReference type="EMBL" id="KZ613847">
    <property type="protein sequence ID" value="PMD57154.1"/>
    <property type="molecule type" value="Genomic_DNA"/>
</dbReference>
<reference evidence="2 3" key="1">
    <citation type="submission" date="2016-04" db="EMBL/GenBank/DDBJ databases">
        <title>A degradative enzymes factory behind the ericoid mycorrhizal symbiosis.</title>
        <authorList>
            <consortium name="DOE Joint Genome Institute"/>
            <person name="Martino E."/>
            <person name="Morin E."/>
            <person name="Grelet G."/>
            <person name="Kuo A."/>
            <person name="Kohler A."/>
            <person name="Daghino S."/>
            <person name="Barry K."/>
            <person name="Choi C."/>
            <person name="Cichocki N."/>
            <person name="Clum A."/>
            <person name="Copeland A."/>
            <person name="Hainaut M."/>
            <person name="Haridas S."/>
            <person name="Labutti K."/>
            <person name="Lindquist E."/>
            <person name="Lipzen A."/>
            <person name="Khouja H.-R."/>
            <person name="Murat C."/>
            <person name="Ohm R."/>
            <person name="Olson A."/>
            <person name="Spatafora J."/>
            <person name="Veneault-Fourrey C."/>
            <person name="Henrissat B."/>
            <person name="Grigoriev I."/>
            <person name="Martin F."/>
            <person name="Perotto S."/>
        </authorList>
    </citation>
    <scope>NUCLEOTIDE SEQUENCE [LARGE SCALE GENOMIC DNA]</scope>
    <source>
        <strain evidence="2 3">E</strain>
    </source>
</reference>
<dbReference type="Proteomes" id="UP000235371">
    <property type="component" value="Unassembled WGS sequence"/>
</dbReference>
<name>A0A2J6T2A1_9HELO</name>
<dbReference type="AlphaFoldDB" id="A0A2J6T2A1"/>
<evidence type="ECO:0008006" key="4">
    <source>
        <dbReference type="Google" id="ProtNLM"/>
    </source>
</evidence>
<dbReference type="InParanoid" id="A0A2J6T2A1"/>
<keyword evidence="3" id="KW-1185">Reference proteome</keyword>
<dbReference type="RefSeq" id="XP_024734058.1">
    <property type="nucleotide sequence ID" value="XM_024873045.1"/>
</dbReference>
<gene>
    <name evidence="2" type="ORF">K444DRAFT_48346</name>
</gene>